<reference evidence="2" key="1">
    <citation type="submission" date="2018-04" db="EMBL/GenBank/DDBJ databases">
        <title>Transcriptome of Schizaphis graminum biotype I.</title>
        <authorList>
            <person name="Scully E.D."/>
            <person name="Geib S.M."/>
            <person name="Palmer N.A."/>
            <person name="Koch K."/>
            <person name="Bradshaw J."/>
            <person name="Heng-Moss T."/>
            <person name="Sarath G."/>
        </authorList>
    </citation>
    <scope>NUCLEOTIDE SEQUENCE</scope>
</reference>
<dbReference type="GO" id="GO:0016020">
    <property type="term" value="C:membrane"/>
    <property type="evidence" value="ECO:0007669"/>
    <property type="project" value="TreeGrafter"/>
</dbReference>
<protein>
    <submittedName>
        <fullName evidence="2">Uncharacterized protein</fullName>
    </submittedName>
</protein>
<dbReference type="InterPro" id="IPR012464">
    <property type="entry name" value="DUF1676"/>
</dbReference>
<keyword evidence="1" id="KW-1133">Transmembrane helix</keyword>
<dbReference type="EMBL" id="GGMR01020246">
    <property type="protein sequence ID" value="MBY32865.1"/>
    <property type="molecule type" value="Transcribed_RNA"/>
</dbReference>
<organism evidence="2">
    <name type="scientific">Schizaphis graminum</name>
    <name type="common">Green bug aphid</name>
    <dbReference type="NCBI Taxonomy" id="13262"/>
    <lineage>
        <taxon>Eukaryota</taxon>
        <taxon>Metazoa</taxon>
        <taxon>Ecdysozoa</taxon>
        <taxon>Arthropoda</taxon>
        <taxon>Hexapoda</taxon>
        <taxon>Insecta</taxon>
        <taxon>Pterygota</taxon>
        <taxon>Neoptera</taxon>
        <taxon>Paraneoptera</taxon>
        <taxon>Hemiptera</taxon>
        <taxon>Sternorrhyncha</taxon>
        <taxon>Aphidomorpha</taxon>
        <taxon>Aphidoidea</taxon>
        <taxon>Aphididae</taxon>
        <taxon>Aphidini</taxon>
        <taxon>Schizaphis</taxon>
    </lineage>
</organism>
<dbReference type="PANTHER" id="PTHR21879:SF24">
    <property type="entry name" value="OSIRIS 10B"/>
    <property type="match status" value="1"/>
</dbReference>
<feature type="transmembrane region" description="Helical" evidence="1">
    <location>
        <begin position="151"/>
        <end position="171"/>
    </location>
</feature>
<dbReference type="Pfam" id="PF07898">
    <property type="entry name" value="DUF1676"/>
    <property type="match status" value="1"/>
</dbReference>
<gene>
    <name evidence="2" type="ORF">g.83287</name>
</gene>
<feature type="transmembrane region" description="Helical" evidence="1">
    <location>
        <begin position="6"/>
        <end position="24"/>
    </location>
</feature>
<feature type="transmembrane region" description="Helical" evidence="1">
    <location>
        <begin position="127"/>
        <end position="145"/>
    </location>
</feature>
<evidence type="ECO:0000313" key="2">
    <source>
        <dbReference type="EMBL" id="MBY32865.1"/>
    </source>
</evidence>
<accession>A0A2S2PU07</accession>
<keyword evidence="1" id="KW-0472">Membrane</keyword>
<dbReference type="AlphaFoldDB" id="A0A2S2PU07"/>
<dbReference type="PANTHER" id="PTHR21879">
    <property type="entry name" value="FI03362P-RELATED-RELATED"/>
    <property type="match status" value="1"/>
</dbReference>
<evidence type="ECO:0000256" key="1">
    <source>
        <dbReference type="SAM" id="Phobius"/>
    </source>
</evidence>
<sequence>MMCVQYALVVLVAFAAIVRVDGYLDVLSNVHDCGSTDLDTCLKSQLSQTIDEILDRNDTYRLNQYLTVTTVGNRQRSPSTNDDLGAKFLNLFNSLQIQYRPEEEHESTDNVSEGRKKKYGKYKKHKMGMMMGFTAMGMTILGGLFNKMMMGGAISIALKALIISKIALILAGTMAIKKLLGGGGIGQISYHPSWTGGGGGGGGNEQHSGYRRSYAAQQPSMITTDALPYRDQIDSYNNANYFR</sequence>
<proteinExistence type="predicted"/>
<keyword evidence="1" id="KW-0812">Transmembrane</keyword>
<name>A0A2S2PU07_SCHGA</name>